<dbReference type="Proteomes" id="UP001055115">
    <property type="component" value="Unassembled WGS sequence"/>
</dbReference>
<reference evidence="2 3" key="1">
    <citation type="submission" date="2022-03" db="EMBL/GenBank/DDBJ databases">
        <title>Genome data of Colletotrichum spp.</title>
        <authorList>
            <person name="Utami Y.D."/>
            <person name="Hiruma K."/>
        </authorList>
    </citation>
    <scope>NUCLEOTIDE SEQUENCE [LARGE SCALE GENOMIC DNA]</scope>
    <source>
        <strain evidence="2 3">MAFF 239500</strain>
    </source>
</reference>
<evidence type="ECO:0000313" key="2">
    <source>
        <dbReference type="EMBL" id="GKT43461.1"/>
    </source>
</evidence>
<sequence length="60" mass="6431">MWVSTGARTAPRSKETCRNGPASAAVGQHQPDAIPAEITKHRTTQVGVDYSQRDGVVARL</sequence>
<dbReference type="RefSeq" id="XP_049125811.1">
    <property type="nucleotide sequence ID" value="XM_049269854.1"/>
</dbReference>
<accession>A0AA37P5D4</accession>
<keyword evidence="3" id="KW-1185">Reference proteome</keyword>
<organism evidence="2 3">
    <name type="scientific">Colletotrichum spaethianum</name>
    <dbReference type="NCBI Taxonomy" id="700344"/>
    <lineage>
        <taxon>Eukaryota</taxon>
        <taxon>Fungi</taxon>
        <taxon>Dikarya</taxon>
        <taxon>Ascomycota</taxon>
        <taxon>Pezizomycotina</taxon>
        <taxon>Sordariomycetes</taxon>
        <taxon>Hypocreomycetidae</taxon>
        <taxon>Glomerellales</taxon>
        <taxon>Glomerellaceae</taxon>
        <taxon>Colletotrichum</taxon>
        <taxon>Colletotrichum spaethianum species complex</taxon>
    </lineage>
</organism>
<evidence type="ECO:0000313" key="3">
    <source>
        <dbReference type="Proteomes" id="UP001055115"/>
    </source>
</evidence>
<feature type="region of interest" description="Disordered" evidence="1">
    <location>
        <begin position="1"/>
        <end position="30"/>
    </location>
</feature>
<comment type="caution">
    <text evidence="2">The sequence shown here is derived from an EMBL/GenBank/DDBJ whole genome shotgun (WGS) entry which is preliminary data.</text>
</comment>
<evidence type="ECO:0000256" key="1">
    <source>
        <dbReference type="SAM" id="MobiDB-lite"/>
    </source>
</evidence>
<dbReference type="GeneID" id="73324444"/>
<protein>
    <submittedName>
        <fullName evidence="2">Uncharacterized protein</fullName>
    </submittedName>
</protein>
<name>A0AA37P5D4_9PEZI</name>
<dbReference type="AlphaFoldDB" id="A0AA37P5D4"/>
<dbReference type="EMBL" id="BQXU01000007">
    <property type="protein sequence ID" value="GKT43461.1"/>
    <property type="molecule type" value="Genomic_DNA"/>
</dbReference>
<gene>
    <name evidence="2" type="ORF">ColSpa_03642</name>
</gene>
<proteinExistence type="predicted"/>